<reference evidence="1 2" key="1">
    <citation type="submission" date="2024-02" db="EMBL/GenBank/DDBJ databases">
        <title>Whole genome sequencing of Parabacteroides sp. AD58.</title>
        <authorList>
            <person name="Chaplin A.V."/>
            <person name="Pikina A.P."/>
            <person name="Sokolova S.R."/>
            <person name="Korostin D.O."/>
            <person name="Efimov B.A."/>
        </authorList>
    </citation>
    <scope>NUCLEOTIDE SEQUENCE [LARGE SCALE GENOMIC DNA]</scope>
    <source>
        <strain evidence="1 2">AD58</strain>
    </source>
</reference>
<sequence>MKKYLLLSIVFSLFLCGCTQKQSESNESSGMESIPITDFETYNGRFSEFAEAVEMIPLEFTDESILGEIKKVVLSEDFIFVMERFNSAGIYTFDRSGKFLYRIGSRGQGPEECADVDDFSINEKDRLIYIFDGVRKKVFVFSFDNEFIKTIPMDYSATNMEYQDGLFYLYREDARYGVPLYSLVIKDINGDLVEKYYPMSDLPKSHDCVFCKRENDILFAQDMNDSVFVLSGEKLSPVYYIDYKDRSMAPEDRMDIKHDVRRSIDVLLEKRTIAGIQGVFEIHDKVFIKSINVIVPVLSIYDKVKKEVKTYQYWNDDFLFIGSGHPIGQYKDYLLLLRDVDLIQGSLDHFDDRIKEGALTTEKADKLRKMIEEKLPNIDTDECNPVLFMVKVKE</sequence>
<accession>A0ABZ2IHT3</accession>
<proteinExistence type="predicted"/>
<dbReference type="InterPro" id="IPR011042">
    <property type="entry name" value="6-blade_b-propeller_TolB-like"/>
</dbReference>
<gene>
    <name evidence="1" type="ORF">NEE14_008520</name>
</gene>
<keyword evidence="2" id="KW-1185">Reference proteome</keyword>
<dbReference type="Gene3D" id="2.120.10.30">
    <property type="entry name" value="TolB, C-terminal domain"/>
    <property type="match status" value="1"/>
</dbReference>
<name>A0ABZ2IHT3_9BACT</name>
<organism evidence="1 2">
    <name type="scientific">Parabacteroides absconsus</name>
    <dbReference type="NCBI Taxonomy" id="2951805"/>
    <lineage>
        <taxon>Bacteria</taxon>
        <taxon>Pseudomonadati</taxon>
        <taxon>Bacteroidota</taxon>
        <taxon>Bacteroidia</taxon>
        <taxon>Bacteroidales</taxon>
        <taxon>Tannerellaceae</taxon>
        <taxon>Parabacteroides</taxon>
    </lineage>
</organism>
<dbReference type="PROSITE" id="PS51257">
    <property type="entry name" value="PROKAR_LIPOPROTEIN"/>
    <property type="match status" value="1"/>
</dbReference>
<protein>
    <submittedName>
        <fullName evidence="1">6-bladed beta-propeller</fullName>
    </submittedName>
</protein>
<evidence type="ECO:0000313" key="2">
    <source>
        <dbReference type="Proteomes" id="UP001320603"/>
    </source>
</evidence>
<dbReference type="InterPro" id="IPR011044">
    <property type="entry name" value="Quino_amine_DH_bsu"/>
</dbReference>
<dbReference type="EMBL" id="CP146284">
    <property type="protein sequence ID" value="WWV65086.1"/>
    <property type="molecule type" value="Genomic_DNA"/>
</dbReference>
<dbReference type="SUPFAM" id="SSF50969">
    <property type="entry name" value="YVTN repeat-like/Quinoprotein amine dehydrogenase"/>
    <property type="match status" value="1"/>
</dbReference>
<dbReference type="RefSeq" id="WP_251967742.1">
    <property type="nucleotide sequence ID" value="NZ_CP146284.1"/>
</dbReference>
<evidence type="ECO:0000313" key="1">
    <source>
        <dbReference type="EMBL" id="WWV65086.1"/>
    </source>
</evidence>
<dbReference type="Pfam" id="PF17170">
    <property type="entry name" value="DUF5128"/>
    <property type="match status" value="1"/>
</dbReference>
<dbReference type="Proteomes" id="UP001320603">
    <property type="component" value="Chromosome"/>
</dbReference>